<evidence type="ECO:0000256" key="2">
    <source>
        <dbReference type="ARBA" id="ARBA00009142"/>
    </source>
</evidence>
<evidence type="ECO:0000256" key="5">
    <source>
        <dbReference type="ARBA" id="ARBA00022692"/>
    </source>
</evidence>
<feature type="transmembrane region" description="Helical" evidence="8">
    <location>
        <begin position="224"/>
        <end position="242"/>
    </location>
</feature>
<dbReference type="PANTHER" id="PTHR30269:SF37">
    <property type="entry name" value="MEMBRANE TRANSPORTER PROTEIN"/>
    <property type="match status" value="1"/>
</dbReference>
<name>A0A1I4CT49_9RHOB</name>
<feature type="transmembrane region" description="Helical" evidence="8">
    <location>
        <begin position="99"/>
        <end position="117"/>
    </location>
</feature>
<dbReference type="AlphaFoldDB" id="A0A1I4CT49"/>
<dbReference type="InterPro" id="IPR052017">
    <property type="entry name" value="TSUP"/>
</dbReference>
<feature type="transmembrane region" description="Helical" evidence="8">
    <location>
        <begin position="168"/>
        <end position="188"/>
    </location>
</feature>
<keyword evidence="3" id="KW-0813">Transport</keyword>
<accession>A0A1I4CT49</accession>
<comment type="similarity">
    <text evidence="2 8">Belongs to the 4-toluene sulfonate uptake permease (TSUP) (TC 2.A.102) family.</text>
</comment>
<keyword evidence="7 8" id="KW-0472">Membrane</keyword>
<evidence type="ECO:0000256" key="4">
    <source>
        <dbReference type="ARBA" id="ARBA00022475"/>
    </source>
</evidence>
<keyword evidence="5 8" id="KW-0812">Transmembrane</keyword>
<keyword evidence="10" id="KW-1185">Reference proteome</keyword>
<dbReference type="RefSeq" id="WP_093322380.1">
    <property type="nucleotide sequence ID" value="NZ_FOSZ01000002.1"/>
</dbReference>
<feature type="transmembrane region" description="Helical" evidence="8">
    <location>
        <begin position="74"/>
        <end position="93"/>
    </location>
</feature>
<evidence type="ECO:0000256" key="1">
    <source>
        <dbReference type="ARBA" id="ARBA00004651"/>
    </source>
</evidence>
<comment type="subcellular location">
    <subcellularLocation>
        <location evidence="1 8">Cell membrane</location>
        <topology evidence="1 8">Multi-pass membrane protein</topology>
    </subcellularLocation>
</comment>
<feature type="transmembrane region" description="Helical" evidence="8">
    <location>
        <begin position="129"/>
        <end position="148"/>
    </location>
</feature>
<dbReference type="GO" id="GO:0005886">
    <property type="term" value="C:plasma membrane"/>
    <property type="evidence" value="ECO:0007669"/>
    <property type="project" value="UniProtKB-SubCell"/>
</dbReference>
<reference evidence="10" key="1">
    <citation type="submission" date="2016-10" db="EMBL/GenBank/DDBJ databases">
        <authorList>
            <person name="Varghese N."/>
            <person name="Submissions S."/>
        </authorList>
    </citation>
    <scope>NUCLEOTIDE SEQUENCE [LARGE SCALE GENOMIC DNA]</scope>
    <source>
        <strain evidence="10">DSM 28453</strain>
    </source>
</reference>
<evidence type="ECO:0000256" key="3">
    <source>
        <dbReference type="ARBA" id="ARBA00022448"/>
    </source>
</evidence>
<dbReference type="STRING" id="1280847.SAMN04488036_102440"/>
<evidence type="ECO:0000256" key="6">
    <source>
        <dbReference type="ARBA" id="ARBA00022989"/>
    </source>
</evidence>
<evidence type="ECO:0000313" key="10">
    <source>
        <dbReference type="Proteomes" id="UP000198851"/>
    </source>
</evidence>
<dbReference type="EMBL" id="FOSZ01000002">
    <property type="protein sequence ID" value="SFK83479.1"/>
    <property type="molecule type" value="Genomic_DNA"/>
</dbReference>
<feature type="transmembrane region" description="Helical" evidence="8">
    <location>
        <begin position="200"/>
        <end position="218"/>
    </location>
</feature>
<keyword evidence="6 8" id="KW-1133">Transmembrane helix</keyword>
<gene>
    <name evidence="9" type="ORF">SAMN04488036_102440</name>
</gene>
<proteinExistence type="inferred from homology"/>
<dbReference type="OrthoDB" id="7028171at2"/>
<evidence type="ECO:0000256" key="7">
    <source>
        <dbReference type="ARBA" id="ARBA00023136"/>
    </source>
</evidence>
<evidence type="ECO:0000256" key="8">
    <source>
        <dbReference type="RuleBase" id="RU363041"/>
    </source>
</evidence>
<dbReference type="InterPro" id="IPR002781">
    <property type="entry name" value="TM_pro_TauE-like"/>
</dbReference>
<evidence type="ECO:0000313" key="9">
    <source>
        <dbReference type="EMBL" id="SFK83479.1"/>
    </source>
</evidence>
<dbReference type="PANTHER" id="PTHR30269">
    <property type="entry name" value="TRANSMEMBRANE PROTEIN YFCA"/>
    <property type="match status" value="1"/>
</dbReference>
<feature type="transmembrane region" description="Helical" evidence="8">
    <location>
        <begin position="46"/>
        <end position="62"/>
    </location>
</feature>
<dbReference type="Pfam" id="PF01925">
    <property type="entry name" value="TauE"/>
    <property type="match status" value="1"/>
</dbReference>
<organism evidence="9 10">
    <name type="scientific">Shimia haliotis</name>
    <dbReference type="NCBI Taxonomy" id="1280847"/>
    <lineage>
        <taxon>Bacteria</taxon>
        <taxon>Pseudomonadati</taxon>
        <taxon>Pseudomonadota</taxon>
        <taxon>Alphaproteobacteria</taxon>
        <taxon>Rhodobacterales</taxon>
        <taxon>Roseobacteraceae</taxon>
    </lineage>
</organism>
<protein>
    <recommendedName>
        <fullName evidence="8">Probable membrane transporter protein</fullName>
    </recommendedName>
</protein>
<keyword evidence="4 8" id="KW-1003">Cell membrane</keyword>
<sequence length="246" mass="26255">MIDSVPIFVLAALAVVFAGVSKAGFGSGAAFASASLLALVMPPREALGVMLPLLMLVDLITLRPYWNKWSWPEARVLILGGLPGVALGVWLFSVANDDVLRLLIGAVSLGFVAWQLWPSAKRRMSMPVWAGYVAGLVAGFTSFVSHAGGPPAAVYLLSRGVGKTTYQATTVLTFWVINIAKFVPYAFLGAFTVQTLWADVMLAPFAVLGAYIGVKAHYAIPERAFFGVTYVLLSLTGLKLVFDALT</sequence>
<dbReference type="Proteomes" id="UP000198851">
    <property type="component" value="Unassembled WGS sequence"/>
</dbReference>